<evidence type="ECO:0000313" key="2">
    <source>
        <dbReference type="Proteomes" id="UP001597399"/>
    </source>
</evidence>
<sequence>MPKQIILDDETLKQMTKLGGDYLSHYIGLFDADELYHYAIKKGWTENQLARACQLIASNHNFKEDPYIRIH</sequence>
<dbReference type="Proteomes" id="UP001597399">
    <property type="component" value="Unassembled WGS sequence"/>
</dbReference>
<dbReference type="EMBL" id="JBHUMQ010000057">
    <property type="protein sequence ID" value="MFD2696109.1"/>
    <property type="molecule type" value="Genomic_DNA"/>
</dbReference>
<keyword evidence="2" id="KW-1185">Reference proteome</keyword>
<evidence type="ECO:0000313" key="1">
    <source>
        <dbReference type="EMBL" id="MFD2696109.1"/>
    </source>
</evidence>
<accession>A0ABW5S9W1</accession>
<proteinExistence type="predicted"/>
<dbReference type="RefSeq" id="WP_253061878.1">
    <property type="nucleotide sequence ID" value="NZ_JAMXWM010000010.1"/>
</dbReference>
<protein>
    <submittedName>
        <fullName evidence="1">Uncharacterized protein</fullName>
    </submittedName>
</protein>
<reference evidence="2" key="1">
    <citation type="journal article" date="2019" name="Int. J. Syst. Evol. Microbiol.">
        <title>The Global Catalogue of Microorganisms (GCM) 10K type strain sequencing project: providing services to taxonomists for standard genome sequencing and annotation.</title>
        <authorList>
            <consortium name="The Broad Institute Genomics Platform"/>
            <consortium name="The Broad Institute Genome Sequencing Center for Infectious Disease"/>
            <person name="Wu L."/>
            <person name="Ma J."/>
        </authorList>
    </citation>
    <scope>NUCLEOTIDE SEQUENCE [LARGE SCALE GENOMIC DNA]</scope>
    <source>
        <strain evidence="2">TISTR 2466</strain>
    </source>
</reference>
<comment type="caution">
    <text evidence="1">The sequence shown here is derived from an EMBL/GenBank/DDBJ whole genome shotgun (WGS) entry which is preliminary data.</text>
</comment>
<organism evidence="1 2">
    <name type="scientific">Sporolactobacillus shoreicorticis</name>
    <dbReference type="NCBI Taxonomy" id="1923877"/>
    <lineage>
        <taxon>Bacteria</taxon>
        <taxon>Bacillati</taxon>
        <taxon>Bacillota</taxon>
        <taxon>Bacilli</taxon>
        <taxon>Bacillales</taxon>
        <taxon>Sporolactobacillaceae</taxon>
        <taxon>Sporolactobacillus</taxon>
    </lineage>
</organism>
<gene>
    <name evidence="1" type="ORF">ACFSUE_21110</name>
</gene>
<name>A0ABW5S9W1_9BACL</name>